<feature type="compositionally biased region" description="Basic and acidic residues" evidence="1">
    <location>
        <begin position="38"/>
        <end position="49"/>
    </location>
</feature>
<protein>
    <submittedName>
        <fullName evidence="2">Uncharacterized protein</fullName>
    </submittedName>
</protein>
<dbReference type="EMBL" id="CP092625">
    <property type="protein sequence ID" value="UMM39393.1"/>
    <property type="molecule type" value="Genomic_DNA"/>
</dbReference>
<keyword evidence="3" id="KW-1185">Reference proteome</keyword>
<dbReference type="Proteomes" id="UP000829354">
    <property type="component" value="Chromosome X"/>
</dbReference>
<dbReference type="AlphaFoldDB" id="A0AAE9FB90"/>
<organism evidence="2 3">
    <name type="scientific">Caenorhabditis briggsae</name>
    <dbReference type="NCBI Taxonomy" id="6238"/>
    <lineage>
        <taxon>Eukaryota</taxon>
        <taxon>Metazoa</taxon>
        <taxon>Ecdysozoa</taxon>
        <taxon>Nematoda</taxon>
        <taxon>Chromadorea</taxon>
        <taxon>Rhabditida</taxon>
        <taxon>Rhabditina</taxon>
        <taxon>Rhabditomorpha</taxon>
        <taxon>Rhabditoidea</taxon>
        <taxon>Rhabditidae</taxon>
        <taxon>Peloderinae</taxon>
        <taxon>Caenorhabditis</taxon>
    </lineage>
</organism>
<feature type="region of interest" description="Disordered" evidence="1">
    <location>
        <begin position="29"/>
        <end position="71"/>
    </location>
</feature>
<gene>
    <name evidence="2" type="ORF">L5515_016476</name>
</gene>
<accession>A0AAE9FB90</accession>
<name>A0AAE9FB90_CAEBR</name>
<evidence type="ECO:0000313" key="3">
    <source>
        <dbReference type="Proteomes" id="UP000829354"/>
    </source>
</evidence>
<proteinExistence type="predicted"/>
<evidence type="ECO:0000256" key="1">
    <source>
        <dbReference type="SAM" id="MobiDB-lite"/>
    </source>
</evidence>
<evidence type="ECO:0000313" key="2">
    <source>
        <dbReference type="EMBL" id="UMM39393.1"/>
    </source>
</evidence>
<sequence>MVQIFCIWTHHMCLPAAWNFRIGPKRGVSYTSSRSRNRSFEGMRLREQPSSEGGPDADALPALPKSRRVRSRLPSRPVAPWDAYAAIVPHTKEDSKKYYEARRAFQKTMMVAAPPRIAGDNKLPFIECLYDAGGGAIPQSVNQPLKAHQLYMDFEMFDDNAPTRAQIEPTTYAEVTSKWTSSIRFVPKIAELELKYQDLDDDFLKRLEKGFEQTNFDYGNQTVESKLKITQLEIVAKKYEALKKEVEDEKKNQAQPVNKDKEKLVFVLEKLVHQLETSNQSLKNVIDSCYEAICSNTKRSKDMSLMPPFHESDDSQKEIPSRLMLKLNHHGLEKQLKRTNTRKK</sequence>
<reference evidence="2 3" key="1">
    <citation type="submission" date="2022-04" db="EMBL/GenBank/DDBJ databases">
        <title>Chromosome-level reference genomes for two strains of Caenorhabditis briggsae: an improved platform for comparative genomics.</title>
        <authorList>
            <person name="Stevens L."/>
            <person name="Andersen E."/>
        </authorList>
    </citation>
    <scope>NUCLEOTIDE SEQUENCE [LARGE SCALE GENOMIC DNA]</scope>
    <source>
        <strain evidence="2">VX34</strain>
        <tissue evidence="2">Whole-organism</tissue>
    </source>
</reference>